<accession>A0A9P0B3L2</accession>
<dbReference type="Gene3D" id="1.10.8.720">
    <property type="entry name" value="Region D6 of dynein motor"/>
    <property type="match status" value="1"/>
</dbReference>
<dbReference type="Proteomes" id="UP001154078">
    <property type="component" value="Chromosome 4"/>
</dbReference>
<evidence type="ECO:0000259" key="3">
    <source>
        <dbReference type="Pfam" id="PF12777"/>
    </source>
</evidence>
<feature type="domain" description="Dynein heavy chain region D6 P-loop" evidence="2">
    <location>
        <begin position="620"/>
        <end position="728"/>
    </location>
</feature>
<dbReference type="GO" id="GO:0045505">
    <property type="term" value="F:dynein intermediate chain binding"/>
    <property type="evidence" value="ECO:0007669"/>
    <property type="project" value="InterPro"/>
</dbReference>
<dbReference type="GO" id="GO:0008569">
    <property type="term" value="F:minus-end-directed microtubule motor activity"/>
    <property type="evidence" value="ECO:0007669"/>
    <property type="project" value="InterPro"/>
</dbReference>
<evidence type="ECO:0000313" key="6">
    <source>
        <dbReference type="EMBL" id="CAH0554582.1"/>
    </source>
</evidence>
<dbReference type="GO" id="GO:0030286">
    <property type="term" value="C:dynein complex"/>
    <property type="evidence" value="ECO:0007669"/>
    <property type="project" value="InterPro"/>
</dbReference>
<dbReference type="Gene3D" id="1.20.920.20">
    <property type="match status" value="1"/>
</dbReference>
<dbReference type="Pfam" id="PF12777">
    <property type="entry name" value="MT"/>
    <property type="match status" value="1"/>
</dbReference>
<dbReference type="InterPro" id="IPR004273">
    <property type="entry name" value="Dynein_heavy_D6_P-loop"/>
</dbReference>
<feature type="coiled-coil region" evidence="1">
    <location>
        <begin position="139"/>
        <end position="229"/>
    </location>
</feature>
<dbReference type="OrthoDB" id="10252139at2759"/>
<evidence type="ECO:0008006" key="8">
    <source>
        <dbReference type="Google" id="ProtNLM"/>
    </source>
</evidence>
<proteinExistence type="predicted"/>
<dbReference type="InterPro" id="IPR042219">
    <property type="entry name" value="AAA_lid_11_sf"/>
</dbReference>
<evidence type="ECO:0000259" key="2">
    <source>
        <dbReference type="Pfam" id="PF03028"/>
    </source>
</evidence>
<feature type="domain" description="Dynein heavy chain AAA lid" evidence="5">
    <location>
        <begin position="759"/>
        <end position="886"/>
    </location>
</feature>
<dbReference type="Pfam" id="PF12781">
    <property type="entry name" value="AAA_9"/>
    <property type="match status" value="1"/>
</dbReference>
<feature type="domain" description="Dynein heavy chain ATP-binding dynein motor region" evidence="4">
    <location>
        <begin position="311"/>
        <end position="448"/>
    </location>
</feature>
<evidence type="ECO:0000259" key="5">
    <source>
        <dbReference type="Pfam" id="PF18198"/>
    </source>
</evidence>
<keyword evidence="1" id="KW-0175">Coiled coil</keyword>
<sequence length="937" mass="108342">MKITSYLRKKEIEEELSEVEPLIQEARSAVGNIKSESLSEIRSLRAPPEVIRDILEGVLRLMGIQDTSWNSMKTFLAKRGVKEEIRRISTDSRLAVERLMSNKSDSFDEKSAKRASLAAAPLAAWVKANVKYSHVMDKIKPLEREQNKLQKNLKEAELHLVELSSGLSDVDAAVVKLKEKLSAYTKEAAEIEIDLNRAKETLNAAEDLVNKLNDEYERWKIQLQECQLKLQTLHHNCLLASAFIMYLSNANEEGRQNNLKEWMSEMGINEFNFESFLSTEREQLLWQSQGLPFDKLSIQNAISILKVFIEQFGKILIIEEIENIPSVLYPLLRNECFQQGERKLIKLNGKTVDFNSSFKLILCSRNTELQLIGDVKPLINIFNFTVTGIGLTNQLLFAAIKQENPDLENRRKLLLSEKEKLKEKQEMYQNQLLEDLANSTGDILQNKVIEKKVDSQIRHLFVIIYNYMARGIFKQDRLKFLLHLAHKLYSVEIPENEWKSFLCSNISTTKLPDDLPSWIPEQCVNTVFNLKNLLPELYENLKFNENQLWTNFLKSNDVETTYPSHVNLTDFQKILIVQAFRPEKLYSAMQTNILQITGLKSLDPQNVELSHILKESVFFEPILVLSMPGTDPSIEIKELAQQTIGNDNYIEIAMGEGQETLALKSLQEIAQSGRWLILKNLQLVTNWLPSLCQSFKDVEKHENFRLWLISEPTDKFNSVLTQNSLKIVYEASQGIRNNLLRSFSSYGKKYFENLNPTASKIFFIICCIHALLQERRKYIPQGWSKYYDFSDTDLSTCIKLVEDIWQSPSPKIQWTFISGLCGETVYGGRIEKNDDMKILQVYVKQYFVDEVLSHQWKLFGKTNIPNSASYNTPLKWINIWSGPKEPMQYLRTSMRNLIFLSKLKDEDADKILQNSINLSYFFNPRGFLASYKQDVSR</sequence>
<dbReference type="Gene3D" id="3.40.50.300">
    <property type="entry name" value="P-loop containing nucleotide triphosphate hydrolases"/>
    <property type="match status" value="3"/>
</dbReference>
<dbReference type="GO" id="GO:0007018">
    <property type="term" value="P:microtubule-based movement"/>
    <property type="evidence" value="ECO:0007669"/>
    <property type="project" value="InterPro"/>
</dbReference>
<dbReference type="Pfam" id="PF18198">
    <property type="entry name" value="AAA_lid_11"/>
    <property type="match status" value="1"/>
</dbReference>
<evidence type="ECO:0000256" key="1">
    <source>
        <dbReference type="SAM" id="Coils"/>
    </source>
</evidence>
<protein>
    <recommendedName>
        <fullName evidence="8">Cytoplasmic dynein 2 heavy chain 1</fullName>
    </recommendedName>
</protein>
<gene>
    <name evidence="6" type="ORF">MELIAE_LOCUS6131</name>
</gene>
<evidence type="ECO:0000259" key="4">
    <source>
        <dbReference type="Pfam" id="PF12781"/>
    </source>
</evidence>
<dbReference type="Pfam" id="PF03028">
    <property type="entry name" value="Dynein_heavy"/>
    <property type="match status" value="1"/>
</dbReference>
<dbReference type="InterPro" id="IPR041658">
    <property type="entry name" value="AAA_lid_11"/>
</dbReference>
<dbReference type="InterPro" id="IPR027417">
    <property type="entry name" value="P-loop_NTPase"/>
</dbReference>
<dbReference type="AlphaFoldDB" id="A0A9P0B3L2"/>
<dbReference type="InterPro" id="IPR035706">
    <property type="entry name" value="AAA_9"/>
</dbReference>
<dbReference type="GO" id="GO:0051959">
    <property type="term" value="F:dynein light intermediate chain binding"/>
    <property type="evidence" value="ECO:0007669"/>
    <property type="project" value="InterPro"/>
</dbReference>
<dbReference type="InterPro" id="IPR026983">
    <property type="entry name" value="DHC"/>
</dbReference>
<organism evidence="6 7">
    <name type="scientific">Brassicogethes aeneus</name>
    <name type="common">Rape pollen beetle</name>
    <name type="synonym">Meligethes aeneus</name>
    <dbReference type="NCBI Taxonomy" id="1431903"/>
    <lineage>
        <taxon>Eukaryota</taxon>
        <taxon>Metazoa</taxon>
        <taxon>Ecdysozoa</taxon>
        <taxon>Arthropoda</taxon>
        <taxon>Hexapoda</taxon>
        <taxon>Insecta</taxon>
        <taxon>Pterygota</taxon>
        <taxon>Neoptera</taxon>
        <taxon>Endopterygota</taxon>
        <taxon>Coleoptera</taxon>
        <taxon>Polyphaga</taxon>
        <taxon>Cucujiformia</taxon>
        <taxon>Nitidulidae</taxon>
        <taxon>Meligethinae</taxon>
        <taxon>Brassicogethes</taxon>
    </lineage>
</organism>
<feature type="domain" description="Dynein heavy chain coiled coil stalk" evidence="3">
    <location>
        <begin position="8"/>
        <end position="260"/>
    </location>
</feature>
<keyword evidence="7" id="KW-1185">Reference proteome</keyword>
<dbReference type="InterPro" id="IPR024743">
    <property type="entry name" value="Dynein_HC_stalk"/>
</dbReference>
<reference evidence="6" key="1">
    <citation type="submission" date="2021-12" db="EMBL/GenBank/DDBJ databases">
        <authorList>
            <person name="King R."/>
        </authorList>
    </citation>
    <scope>NUCLEOTIDE SEQUENCE</scope>
</reference>
<dbReference type="EMBL" id="OV121135">
    <property type="protein sequence ID" value="CAH0554582.1"/>
    <property type="molecule type" value="Genomic_DNA"/>
</dbReference>
<feature type="coiled-coil region" evidence="1">
    <location>
        <begin position="404"/>
        <end position="431"/>
    </location>
</feature>
<evidence type="ECO:0000313" key="7">
    <source>
        <dbReference type="Proteomes" id="UP001154078"/>
    </source>
</evidence>
<name>A0A9P0B3L2_BRAAE</name>
<dbReference type="PANTHER" id="PTHR45703:SF22">
    <property type="entry name" value="DYNEIN CYTOPLASMIC 2 HEAVY CHAIN 1"/>
    <property type="match status" value="1"/>
</dbReference>
<dbReference type="PANTHER" id="PTHR45703">
    <property type="entry name" value="DYNEIN HEAVY CHAIN"/>
    <property type="match status" value="1"/>
</dbReference>